<dbReference type="RefSeq" id="WP_208344039.1">
    <property type="nucleotide sequence ID" value="NZ_CAWQFN010000460.1"/>
</dbReference>
<proteinExistence type="predicted"/>
<dbReference type="Pfam" id="PF05120">
    <property type="entry name" value="GvpG"/>
    <property type="match status" value="1"/>
</dbReference>
<accession>A0AAP5IFH5</accession>
<evidence type="ECO:0000313" key="1">
    <source>
        <dbReference type="EMBL" id="MDR9899439.1"/>
    </source>
</evidence>
<comment type="caution">
    <text evidence="1">The sequence shown here is derived from an EMBL/GenBank/DDBJ whole genome shotgun (WGS) entry which is preliminary data.</text>
</comment>
<dbReference type="EMBL" id="JAALHA020000024">
    <property type="protein sequence ID" value="MDR9899439.1"/>
    <property type="molecule type" value="Genomic_DNA"/>
</dbReference>
<dbReference type="Proteomes" id="UP000667802">
    <property type="component" value="Unassembled WGS sequence"/>
</dbReference>
<dbReference type="AlphaFoldDB" id="A0AAP5IFH5"/>
<name>A0AAP5IFH5_9CYAN</name>
<organism evidence="1 2">
    <name type="scientific">Aetokthonos hydrillicola Thurmond2011</name>
    <dbReference type="NCBI Taxonomy" id="2712845"/>
    <lineage>
        <taxon>Bacteria</taxon>
        <taxon>Bacillati</taxon>
        <taxon>Cyanobacteriota</taxon>
        <taxon>Cyanophyceae</taxon>
        <taxon>Nostocales</taxon>
        <taxon>Hapalosiphonaceae</taxon>
        <taxon>Aetokthonos</taxon>
    </lineage>
</organism>
<sequence>MFFKALLLPITGPVSGLLWIGEQIQERVNTEIDDEENLHKQLLSLQLRFDMGEISEEEFEIEEEELLLEIQTLEEQKSLNKEFIEQNDLALV</sequence>
<keyword evidence="2" id="KW-1185">Reference proteome</keyword>
<reference evidence="2" key="1">
    <citation type="journal article" date="2021" name="Science">
        <title>Hunting the eagle killer: A cyanobacterial neurotoxin causes vacuolar myelinopathy.</title>
        <authorList>
            <person name="Breinlinger S."/>
            <person name="Phillips T.J."/>
            <person name="Haram B.N."/>
            <person name="Mares J."/>
            <person name="Martinez Yerena J.A."/>
            <person name="Hrouzek P."/>
            <person name="Sobotka R."/>
            <person name="Henderson W.M."/>
            <person name="Schmieder P."/>
            <person name="Williams S.M."/>
            <person name="Lauderdale J.D."/>
            <person name="Wilde H.D."/>
            <person name="Gerrin W."/>
            <person name="Kust A."/>
            <person name="Washington J.W."/>
            <person name="Wagner C."/>
            <person name="Geier B."/>
            <person name="Liebeke M."/>
            <person name="Enke H."/>
            <person name="Niedermeyer T.H.J."/>
            <person name="Wilde S.B."/>
        </authorList>
    </citation>
    <scope>NUCLEOTIDE SEQUENCE [LARGE SCALE GENOMIC DNA]</scope>
    <source>
        <strain evidence="2">Thurmond2011</strain>
    </source>
</reference>
<dbReference type="InterPro" id="IPR007804">
    <property type="entry name" value="GvpG"/>
</dbReference>
<protein>
    <submittedName>
        <fullName evidence="1">Gas vesicle protein GvpG</fullName>
    </submittedName>
</protein>
<evidence type="ECO:0000313" key="2">
    <source>
        <dbReference type="Proteomes" id="UP000667802"/>
    </source>
</evidence>
<gene>
    <name evidence="1" type="ORF">G7B40_033490</name>
</gene>